<dbReference type="EMBL" id="JAESVB010000004">
    <property type="protein sequence ID" value="MCB8875743.1"/>
    <property type="molecule type" value="Genomic_DNA"/>
</dbReference>
<comment type="caution">
    <text evidence="3">The sequence shown here is derived from an EMBL/GenBank/DDBJ whole genome shotgun (WGS) entry which is preliminary data.</text>
</comment>
<dbReference type="AlphaFoldDB" id="A0A963YRE0"/>
<evidence type="ECO:0000256" key="1">
    <source>
        <dbReference type="SAM" id="SignalP"/>
    </source>
</evidence>
<accession>A0A963YRE0</accession>
<evidence type="ECO:0000313" key="4">
    <source>
        <dbReference type="Proteomes" id="UP000708298"/>
    </source>
</evidence>
<dbReference type="InterPro" id="IPR007893">
    <property type="entry name" value="Spore_coat_U/FanG"/>
</dbReference>
<gene>
    <name evidence="3" type="ORF">ASILVAE211_11160</name>
</gene>
<keyword evidence="3" id="KW-0167">Capsid protein</keyword>
<dbReference type="RefSeq" id="WP_227321403.1">
    <property type="nucleotide sequence ID" value="NZ_JAESVB010000004.1"/>
</dbReference>
<sequence length="134" mass="13438">MRLLALAANTGLAALVLASSLLSLPQANAASSQGQLYVSMTILTSCTMTSEPLGFPSSAPSASTDGAGSIDITCTNGTPYALDLSAGSGQAATQVVTGVGTGQTVTVPVYDRISSERLPTAQTYGDTATVTIDY</sequence>
<proteinExistence type="predicted"/>
<reference evidence="3" key="2">
    <citation type="submission" date="2021-01" db="EMBL/GenBank/DDBJ databases">
        <authorList>
            <person name="Mieszkin S."/>
            <person name="Pouder E."/>
            <person name="Alain K."/>
        </authorList>
    </citation>
    <scope>NUCLEOTIDE SEQUENCE</scope>
    <source>
        <strain evidence="3">HW T2.11</strain>
    </source>
</reference>
<dbReference type="Proteomes" id="UP000708298">
    <property type="component" value="Unassembled WGS sequence"/>
</dbReference>
<keyword evidence="3" id="KW-0946">Virion</keyword>
<feature type="domain" description="Spore coat protein U/FanG" evidence="2">
    <location>
        <begin position="34"/>
        <end position="93"/>
    </location>
</feature>
<organism evidence="3 4">
    <name type="scientific">Acidisoma silvae</name>
    <dbReference type="NCBI Taxonomy" id="2802396"/>
    <lineage>
        <taxon>Bacteria</taxon>
        <taxon>Pseudomonadati</taxon>
        <taxon>Pseudomonadota</taxon>
        <taxon>Alphaproteobacteria</taxon>
        <taxon>Acetobacterales</taxon>
        <taxon>Acidocellaceae</taxon>
        <taxon>Acidisoma</taxon>
    </lineage>
</organism>
<dbReference type="PANTHER" id="PTHR37089">
    <property type="entry name" value="PROTEIN U-RELATED"/>
    <property type="match status" value="1"/>
</dbReference>
<dbReference type="InterPro" id="IPR053167">
    <property type="entry name" value="Spore_coat_component"/>
</dbReference>
<evidence type="ECO:0000259" key="2">
    <source>
        <dbReference type="Pfam" id="PF05229"/>
    </source>
</evidence>
<name>A0A963YRE0_9PROT</name>
<keyword evidence="4" id="KW-1185">Reference proteome</keyword>
<dbReference type="Pfam" id="PF05229">
    <property type="entry name" value="SCPU"/>
    <property type="match status" value="1"/>
</dbReference>
<dbReference type="PANTHER" id="PTHR37089:SF4">
    <property type="entry name" value="EXPORTED PROTEIN"/>
    <property type="match status" value="1"/>
</dbReference>
<reference evidence="3" key="1">
    <citation type="journal article" date="2021" name="Microorganisms">
        <title>Acidisoma silvae sp. nov. and Acidisomacellulosilytica sp. nov., Two Acidophilic Bacteria Isolated from Decaying Wood, Hydrolyzing Cellulose and Producing Poly-3-hydroxybutyrate.</title>
        <authorList>
            <person name="Mieszkin S."/>
            <person name="Pouder E."/>
            <person name="Uroz S."/>
            <person name="Simon-Colin C."/>
            <person name="Alain K."/>
        </authorList>
    </citation>
    <scope>NUCLEOTIDE SEQUENCE</scope>
    <source>
        <strain evidence="3">HW T2.11</strain>
    </source>
</reference>
<feature type="signal peptide" evidence="1">
    <location>
        <begin position="1"/>
        <end position="29"/>
    </location>
</feature>
<evidence type="ECO:0000313" key="3">
    <source>
        <dbReference type="EMBL" id="MCB8875743.1"/>
    </source>
</evidence>
<keyword evidence="1" id="KW-0732">Signal</keyword>
<protein>
    <submittedName>
        <fullName evidence="3">Spore coat protein U domain-containing protein</fullName>
    </submittedName>
</protein>
<feature type="chain" id="PRO_5037247152" evidence="1">
    <location>
        <begin position="30"/>
        <end position="134"/>
    </location>
</feature>